<dbReference type="EMBL" id="MWVS01000126">
    <property type="protein sequence ID" value="OPG87259.1"/>
    <property type="molecule type" value="Genomic_DNA"/>
</dbReference>
<evidence type="ECO:0000313" key="2">
    <source>
        <dbReference type="EMBL" id="OPG87259.1"/>
    </source>
</evidence>
<dbReference type="RefSeq" id="WP_079376345.1">
    <property type="nucleotide sequence ID" value="NZ_MWVS01000126.1"/>
</dbReference>
<reference evidence="2 3" key="1">
    <citation type="submission" date="2017-03" db="EMBL/GenBank/DDBJ databases">
        <title>Antibiotic resistance of probiotic microorganisms.</title>
        <authorList>
            <person name="Sanudo A.I."/>
            <person name="Olivares M."/>
            <person name="Banuelos O."/>
        </authorList>
    </citation>
    <scope>NUCLEOTIDE SEQUENCE [LARGE SCALE GENOMIC DNA]</scope>
    <source>
        <strain evidence="2 3">CECT8605</strain>
    </source>
</reference>
<name>A0A1V4FIR5_LIMRT</name>
<dbReference type="AlphaFoldDB" id="A0A1V4FIR5"/>
<dbReference type="Proteomes" id="UP000189795">
    <property type="component" value="Unassembled WGS sequence"/>
</dbReference>
<sequence length="202" mass="23986">MAVQKCYYCNKELNDEELVIKPIPLATKRGIRNYKRKFHIDCLPKFLEENKDLEFKKLENDDWDKVYEYFKSQVLELPDGASLSQHAVERLLGLRVGQYKPGHRNVRVVKRGYSFSTIYYTLVYSLQAIKRAQKTVNFKNEKHEIDYIMVIVNSNINFVQKRLLAVEKQNKKVEKIKKENEDQQRKVTYKHKGTGKRKVDLI</sequence>
<evidence type="ECO:0000313" key="3">
    <source>
        <dbReference type="Proteomes" id="UP000189795"/>
    </source>
</evidence>
<feature type="region of interest" description="Disordered" evidence="1">
    <location>
        <begin position="179"/>
        <end position="202"/>
    </location>
</feature>
<comment type="caution">
    <text evidence="2">The sequence shown here is derived from an EMBL/GenBank/DDBJ whole genome shotgun (WGS) entry which is preliminary data.</text>
</comment>
<feature type="compositionally biased region" description="Basic residues" evidence="1">
    <location>
        <begin position="187"/>
        <end position="196"/>
    </location>
</feature>
<evidence type="ECO:0000256" key="1">
    <source>
        <dbReference type="SAM" id="MobiDB-lite"/>
    </source>
</evidence>
<gene>
    <name evidence="2" type="ORF">B5D07_10710</name>
</gene>
<proteinExistence type="predicted"/>
<protein>
    <submittedName>
        <fullName evidence="2">Uncharacterized protein</fullName>
    </submittedName>
</protein>
<organism evidence="2 3">
    <name type="scientific">Limosilactobacillus reuteri</name>
    <name type="common">Lactobacillus reuteri</name>
    <dbReference type="NCBI Taxonomy" id="1598"/>
    <lineage>
        <taxon>Bacteria</taxon>
        <taxon>Bacillati</taxon>
        <taxon>Bacillota</taxon>
        <taxon>Bacilli</taxon>
        <taxon>Lactobacillales</taxon>
        <taxon>Lactobacillaceae</taxon>
        <taxon>Limosilactobacillus</taxon>
    </lineage>
</organism>
<accession>A0A1V4FIR5</accession>